<dbReference type="PANTHER" id="PTHR43123">
    <property type="entry name" value="POLYSACCHARIDE DEACETYLASE-RELATED"/>
    <property type="match status" value="1"/>
</dbReference>
<dbReference type="PANTHER" id="PTHR43123:SF3">
    <property type="entry name" value="NODB HOMOLOGY DOMAIN-CONTAINING PROTEIN"/>
    <property type="match status" value="1"/>
</dbReference>
<name>A0A8H8QXS3_9HELO</name>
<organism evidence="2 3">
    <name type="scientific">Lachnellula hyalina</name>
    <dbReference type="NCBI Taxonomy" id="1316788"/>
    <lineage>
        <taxon>Eukaryota</taxon>
        <taxon>Fungi</taxon>
        <taxon>Dikarya</taxon>
        <taxon>Ascomycota</taxon>
        <taxon>Pezizomycotina</taxon>
        <taxon>Leotiomycetes</taxon>
        <taxon>Helotiales</taxon>
        <taxon>Lachnaceae</taxon>
        <taxon>Lachnellula</taxon>
    </lineage>
</organism>
<evidence type="ECO:0000313" key="3">
    <source>
        <dbReference type="Proteomes" id="UP000431533"/>
    </source>
</evidence>
<proteinExistence type="predicted"/>
<dbReference type="Gene3D" id="3.20.20.370">
    <property type="entry name" value="Glycoside hydrolase/deacetylase"/>
    <property type="match status" value="1"/>
</dbReference>
<dbReference type="GO" id="GO:0016810">
    <property type="term" value="F:hydrolase activity, acting on carbon-nitrogen (but not peptide) bonds"/>
    <property type="evidence" value="ECO:0007669"/>
    <property type="project" value="InterPro"/>
</dbReference>
<sequence>MVVTDPRYEIPRDLEGKSSISHQAIRYGESSLHPQWPNNAKLALSFILNYEEGGERTVLNGDAHSEPYLWEKGASSSFLEGARHMAAESEYEYGSRVGAWRILRLFKEQGYRFTTWAVSQAVAKNPTFARALVRDGHEIAAHGARWLDISALTVEEEKAYIRENCKTLEDVTGVFPRGYFYGRGTPNTRCLWPEVVKEMGGGKRLLYSSEAFNDDVPYWVDLPWEEGLEVGEREGLLIVPYNYDCNDGKFHMSPGFVGSHMYLEYLKSTFDMLLREGQAGSPKLMNVPMHSRIIGKPGRAEALRSFMLYVKEKGGDEVWVATREEIAEHFKKEFPYVPGHLAPGRKMGLEA</sequence>
<dbReference type="SUPFAM" id="SSF88713">
    <property type="entry name" value="Glycoside hydrolase/deacetylase"/>
    <property type="match status" value="1"/>
</dbReference>
<gene>
    <name evidence="2" type="primary">cda1_1</name>
    <name evidence="2" type="ORF">LHYA1_G006728</name>
</gene>
<evidence type="ECO:0000259" key="1">
    <source>
        <dbReference type="PROSITE" id="PS51677"/>
    </source>
</evidence>
<accession>A0A8H8QXS3</accession>
<reference evidence="2 3" key="1">
    <citation type="submission" date="2018-05" db="EMBL/GenBank/DDBJ databases">
        <title>Genome sequencing and assembly of the regulated plant pathogen Lachnellula willkommii and related sister species for the development of diagnostic species identification markers.</title>
        <authorList>
            <person name="Giroux E."/>
            <person name="Bilodeau G."/>
        </authorList>
    </citation>
    <scope>NUCLEOTIDE SEQUENCE [LARGE SCALE GENOMIC DNA]</scope>
    <source>
        <strain evidence="2 3">CBS 185.66</strain>
    </source>
</reference>
<dbReference type="GO" id="GO:0005975">
    <property type="term" value="P:carbohydrate metabolic process"/>
    <property type="evidence" value="ECO:0007669"/>
    <property type="project" value="InterPro"/>
</dbReference>
<dbReference type="Proteomes" id="UP000431533">
    <property type="component" value="Unassembled WGS sequence"/>
</dbReference>
<comment type="caution">
    <text evidence="2">The sequence shown here is derived from an EMBL/GenBank/DDBJ whole genome shotgun (WGS) entry which is preliminary data.</text>
</comment>
<dbReference type="OrthoDB" id="9970124at2759"/>
<keyword evidence="3" id="KW-1185">Reference proteome</keyword>
<dbReference type="RefSeq" id="XP_031003501.1">
    <property type="nucleotide sequence ID" value="XM_031151663.1"/>
</dbReference>
<dbReference type="InterPro" id="IPR011330">
    <property type="entry name" value="Glyco_hydro/deAcase_b/a-brl"/>
</dbReference>
<dbReference type="Pfam" id="PF01522">
    <property type="entry name" value="Polysacc_deac_1"/>
    <property type="match status" value="1"/>
</dbReference>
<protein>
    <submittedName>
        <fullName evidence="2">Chitin deacetylase</fullName>
    </submittedName>
</protein>
<dbReference type="InterPro" id="IPR002509">
    <property type="entry name" value="NODB_dom"/>
</dbReference>
<dbReference type="PROSITE" id="PS51677">
    <property type="entry name" value="NODB"/>
    <property type="match status" value="1"/>
</dbReference>
<dbReference type="EMBL" id="QGMH01000120">
    <property type="protein sequence ID" value="TVY24713.1"/>
    <property type="molecule type" value="Genomic_DNA"/>
</dbReference>
<feature type="domain" description="NodB homology" evidence="1">
    <location>
        <begin position="85"/>
        <end position="318"/>
    </location>
</feature>
<dbReference type="AlphaFoldDB" id="A0A8H8QXS3"/>
<evidence type="ECO:0000313" key="2">
    <source>
        <dbReference type="EMBL" id="TVY24713.1"/>
    </source>
</evidence>
<dbReference type="GeneID" id="41986926"/>